<dbReference type="EMBL" id="VDUZ01000014">
    <property type="protein sequence ID" value="TXL75423.1"/>
    <property type="molecule type" value="Genomic_DNA"/>
</dbReference>
<keyword evidence="2" id="KW-1185">Reference proteome</keyword>
<dbReference type="OrthoDB" id="1178194at2"/>
<proteinExistence type="predicted"/>
<dbReference type="InterPro" id="IPR023811">
    <property type="entry name" value="CHP04076"/>
</dbReference>
<dbReference type="NCBIfam" id="TIGR04076">
    <property type="entry name" value="TIGR04076 family protein"/>
    <property type="match status" value="1"/>
</dbReference>
<protein>
    <submittedName>
        <fullName evidence="1">TIGR04076 family protein</fullName>
    </submittedName>
</protein>
<organism evidence="1 2">
    <name type="scientific">Vineibacter terrae</name>
    <dbReference type="NCBI Taxonomy" id="2586908"/>
    <lineage>
        <taxon>Bacteria</taxon>
        <taxon>Pseudomonadati</taxon>
        <taxon>Pseudomonadota</taxon>
        <taxon>Alphaproteobacteria</taxon>
        <taxon>Hyphomicrobiales</taxon>
        <taxon>Vineibacter</taxon>
    </lineage>
</organism>
<dbReference type="AlphaFoldDB" id="A0A5C8PM90"/>
<comment type="caution">
    <text evidence="1">The sequence shown here is derived from an EMBL/GenBank/DDBJ whole genome shotgun (WGS) entry which is preliminary data.</text>
</comment>
<evidence type="ECO:0000313" key="1">
    <source>
        <dbReference type="EMBL" id="TXL75423.1"/>
    </source>
</evidence>
<reference evidence="1 2" key="1">
    <citation type="submission" date="2019-06" db="EMBL/GenBank/DDBJ databases">
        <title>New taxonomy in bacterial strain CC-CFT640, isolated from vineyard.</title>
        <authorList>
            <person name="Lin S.-Y."/>
            <person name="Tsai C.-F."/>
            <person name="Young C.-C."/>
        </authorList>
    </citation>
    <scope>NUCLEOTIDE SEQUENCE [LARGE SCALE GENOMIC DNA]</scope>
    <source>
        <strain evidence="1 2">CC-CFT640</strain>
    </source>
</reference>
<dbReference type="Proteomes" id="UP000321638">
    <property type="component" value="Unassembled WGS sequence"/>
</dbReference>
<evidence type="ECO:0000313" key="2">
    <source>
        <dbReference type="Proteomes" id="UP000321638"/>
    </source>
</evidence>
<dbReference type="RefSeq" id="WP_147847636.1">
    <property type="nucleotide sequence ID" value="NZ_DATAJT010000244.1"/>
</dbReference>
<name>A0A5C8PM90_9HYPH</name>
<sequence length="115" mass="12942">MSDDEFQLYDLKVEVVHGDKNRPMVCQHREGDSFVLRGSRIEMASGNSFGMWAMLAVLPFLPAKQRPTVKGDWMSTDANIGCTDPNCGAHFRITRLELRSYKHADFTKVPLNAPA</sequence>
<gene>
    <name evidence="1" type="ORF">FHP25_14370</name>
</gene>
<accession>A0A5C8PM90</accession>